<evidence type="ECO:0000256" key="1">
    <source>
        <dbReference type="SAM" id="SignalP"/>
    </source>
</evidence>
<keyword evidence="3" id="KW-1185">Reference proteome</keyword>
<sequence length="584" mass="63524">MSYFSSLPPSCSSIFFTFPSILLAAVILLASHQGEPGSITGLVTPGFSEVGIVPDNAAGRRVFSGISRFPPALHSSNTPDSPLLNFIGFQDPIGPPQTLMRENLFSSIRPPVVQSVGASPIWSAGGSGFESRCGRLHDGLPSRIVTTPVTTCAHERRGPPDERHHDTSSHGFLLRLLTTASENGQRLNPDCFLWRGDSAGHTRGDGSRKADKAELSRRITCNLRQPSAALSKCFFQRDVGMLGCVGIKVPAYLRQGLTARGWRAGQPSPKCEENRSKNALTRPITAEEKRNGQLPLLSPLSQRRAFITDRNGRVYTDSRDNADHADFGKYSTPNKAKKCSIPGGVAPGFSCVGIVPDAGAAGRRVFLGALPFPPLLHTLVYVKSRPTAAIVYSLMYEHPDINCTLVVCCHSGRRQLGQPSPGGVKHRVDQWLKKLLTAESSGGRTRLYADWPEQVPRVGLSFSPGLVSESRGARGRRLGDENTDFSFLPCDPTRGGWFDAVIGHRTKKGRNNRPAQCITVADGWSREGAYLVGIIAGIYTGARRGIKENTFQQLLDLFHITTHQPHKAYLHELTNTLLSPALIQ</sequence>
<feature type="signal peptide" evidence="1">
    <location>
        <begin position="1"/>
        <end position="24"/>
    </location>
</feature>
<accession>A0ABQ9GDY1</accession>
<gene>
    <name evidence="2" type="ORF">PR048_029642</name>
</gene>
<reference evidence="2 3" key="1">
    <citation type="submission" date="2023-02" db="EMBL/GenBank/DDBJ databases">
        <title>LHISI_Scaffold_Assembly.</title>
        <authorList>
            <person name="Stuart O.P."/>
            <person name="Cleave R."/>
            <person name="Magrath M.J.L."/>
            <person name="Mikheyev A.S."/>
        </authorList>
    </citation>
    <scope>NUCLEOTIDE SEQUENCE [LARGE SCALE GENOMIC DNA]</scope>
    <source>
        <strain evidence="2">Daus_M_001</strain>
        <tissue evidence="2">Leg muscle</tissue>
    </source>
</reference>
<evidence type="ECO:0000313" key="2">
    <source>
        <dbReference type="EMBL" id="KAJ8870619.1"/>
    </source>
</evidence>
<name>A0ABQ9GDY1_9NEOP</name>
<proteinExistence type="predicted"/>
<keyword evidence="1" id="KW-0732">Signal</keyword>
<feature type="chain" id="PRO_5047520701" evidence="1">
    <location>
        <begin position="25"/>
        <end position="584"/>
    </location>
</feature>
<evidence type="ECO:0000313" key="3">
    <source>
        <dbReference type="Proteomes" id="UP001159363"/>
    </source>
</evidence>
<dbReference type="EMBL" id="JARBHB010000013">
    <property type="protein sequence ID" value="KAJ8870619.1"/>
    <property type="molecule type" value="Genomic_DNA"/>
</dbReference>
<dbReference type="Proteomes" id="UP001159363">
    <property type="component" value="Chromosome 12"/>
</dbReference>
<protein>
    <submittedName>
        <fullName evidence="2">Uncharacterized protein</fullName>
    </submittedName>
</protein>
<organism evidence="2 3">
    <name type="scientific">Dryococelus australis</name>
    <dbReference type="NCBI Taxonomy" id="614101"/>
    <lineage>
        <taxon>Eukaryota</taxon>
        <taxon>Metazoa</taxon>
        <taxon>Ecdysozoa</taxon>
        <taxon>Arthropoda</taxon>
        <taxon>Hexapoda</taxon>
        <taxon>Insecta</taxon>
        <taxon>Pterygota</taxon>
        <taxon>Neoptera</taxon>
        <taxon>Polyneoptera</taxon>
        <taxon>Phasmatodea</taxon>
        <taxon>Verophasmatodea</taxon>
        <taxon>Anareolatae</taxon>
        <taxon>Phasmatidae</taxon>
        <taxon>Eurycanthinae</taxon>
        <taxon>Dryococelus</taxon>
    </lineage>
</organism>
<comment type="caution">
    <text evidence="2">The sequence shown here is derived from an EMBL/GenBank/DDBJ whole genome shotgun (WGS) entry which is preliminary data.</text>
</comment>